<dbReference type="PROSITE" id="PS51722">
    <property type="entry name" value="G_TR_2"/>
    <property type="match status" value="1"/>
</dbReference>
<dbReference type="PRINTS" id="PR00315">
    <property type="entry name" value="ELONGATNFCT"/>
</dbReference>
<dbReference type="InterPro" id="IPR000795">
    <property type="entry name" value="T_Tr_GTP-bd_dom"/>
</dbReference>
<organism evidence="5 6">
    <name type="scientific">Galdieria sulphuraria</name>
    <name type="common">Red alga</name>
    <dbReference type="NCBI Taxonomy" id="130081"/>
    <lineage>
        <taxon>Eukaryota</taxon>
        <taxon>Rhodophyta</taxon>
        <taxon>Bangiophyceae</taxon>
        <taxon>Galdieriales</taxon>
        <taxon>Galdieriaceae</taxon>
        <taxon>Galdieria</taxon>
    </lineage>
</organism>
<keyword evidence="5" id="KW-0251">Elongation factor</keyword>
<dbReference type="Gene3D" id="3.40.50.300">
    <property type="entry name" value="P-loop containing nucleotide triphosphate hydrolases"/>
    <property type="match status" value="1"/>
</dbReference>
<dbReference type="eggNOG" id="KOG0458">
    <property type="taxonomic scope" value="Eukaryota"/>
</dbReference>
<evidence type="ECO:0000313" key="5">
    <source>
        <dbReference type="EMBL" id="EME25950.1"/>
    </source>
</evidence>
<evidence type="ECO:0000313" key="6">
    <source>
        <dbReference type="Proteomes" id="UP000030680"/>
    </source>
</evidence>
<feature type="domain" description="Tr-type G" evidence="4">
    <location>
        <begin position="183"/>
        <end position="321"/>
    </location>
</feature>
<feature type="region of interest" description="Disordered" evidence="3">
    <location>
        <begin position="101"/>
        <end position="141"/>
    </location>
</feature>
<dbReference type="Gramene" id="EME25950">
    <property type="protein sequence ID" value="EME25950"/>
    <property type="gene ID" value="Gasu_63900"/>
</dbReference>
<dbReference type="PANTHER" id="PTHR23115">
    <property type="entry name" value="TRANSLATION FACTOR"/>
    <property type="match status" value="1"/>
</dbReference>
<dbReference type="GO" id="GO:0003746">
    <property type="term" value="F:translation elongation factor activity"/>
    <property type="evidence" value="ECO:0007669"/>
    <property type="project" value="UniProtKB-KW"/>
</dbReference>
<dbReference type="InterPro" id="IPR050100">
    <property type="entry name" value="TRAFAC_GTPase_members"/>
</dbReference>
<evidence type="ECO:0000256" key="2">
    <source>
        <dbReference type="ARBA" id="ARBA00023134"/>
    </source>
</evidence>
<evidence type="ECO:0000256" key="1">
    <source>
        <dbReference type="ARBA" id="ARBA00022741"/>
    </source>
</evidence>
<dbReference type="Pfam" id="PF00009">
    <property type="entry name" value="GTP_EFTU"/>
    <property type="match status" value="1"/>
</dbReference>
<evidence type="ECO:0000259" key="4">
    <source>
        <dbReference type="PROSITE" id="PS51722"/>
    </source>
</evidence>
<reference evidence="6" key="1">
    <citation type="journal article" date="2013" name="Science">
        <title>Gene transfer from bacteria and archaea facilitated evolution of an extremophilic eukaryote.</title>
        <authorList>
            <person name="Schonknecht G."/>
            <person name="Chen W.H."/>
            <person name="Ternes C.M."/>
            <person name="Barbier G.G."/>
            <person name="Shrestha R.P."/>
            <person name="Stanke M."/>
            <person name="Brautigam A."/>
            <person name="Baker B.J."/>
            <person name="Banfield J.F."/>
            <person name="Garavito R.M."/>
            <person name="Carr K."/>
            <person name="Wilkerson C."/>
            <person name="Rensing S.A."/>
            <person name="Gagneul D."/>
            <person name="Dickenson N.E."/>
            <person name="Oesterhelt C."/>
            <person name="Lercher M.J."/>
            <person name="Weber A.P."/>
        </authorList>
    </citation>
    <scope>NUCLEOTIDE SEQUENCE [LARGE SCALE GENOMIC DNA]</scope>
    <source>
        <strain evidence="6">074W</strain>
    </source>
</reference>
<dbReference type="EMBL" id="KB454697">
    <property type="protein sequence ID" value="EME25950.1"/>
    <property type="molecule type" value="Genomic_DNA"/>
</dbReference>
<protein>
    <submittedName>
        <fullName evidence="5">Eukaryotic translation elongation factor 1 alpha (EEF-1a)</fullName>
    </submittedName>
</protein>
<keyword evidence="2" id="KW-0342">GTP-binding</keyword>
<gene>
    <name evidence="5" type="ORF">Gasu_63900</name>
</gene>
<dbReference type="RefSeq" id="XP_005702470.1">
    <property type="nucleotide sequence ID" value="XM_005702413.1"/>
</dbReference>
<dbReference type="OrthoDB" id="342024at2759"/>
<dbReference type="AlphaFoldDB" id="M2WQ99"/>
<dbReference type="SUPFAM" id="SSF52540">
    <property type="entry name" value="P-loop containing nucleoside triphosphate hydrolases"/>
    <property type="match status" value="1"/>
</dbReference>
<name>M2WQ99_GALSU</name>
<feature type="compositionally biased region" description="Basic and acidic residues" evidence="3">
    <location>
        <begin position="28"/>
        <end position="42"/>
    </location>
</feature>
<proteinExistence type="predicted"/>
<evidence type="ECO:0000256" key="3">
    <source>
        <dbReference type="SAM" id="MobiDB-lite"/>
    </source>
</evidence>
<dbReference type="GO" id="GO:0003924">
    <property type="term" value="F:GTPase activity"/>
    <property type="evidence" value="ECO:0007669"/>
    <property type="project" value="InterPro"/>
</dbReference>
<keyword evidence="6" id="KW-1185">Reference proteome</keyword>
<keyword evidence="1" id="KW-0547">Nucleotide-binding</keyword>
<dbReference type="GeneID" id="17084941"/>
<dbReference type="STRING" id="130081.M2WQ99"/>
<feature type="region of interest" description="Disordered" evidence="3">
    <location>
        <begin position="19"/>
        <end position="47"/>
    </location>
</feature>
<keyword evidence="5" id="KW-0648">Protein biosynthesis</keyword>
<dbReference type="Proteomes" id="UP000030680">
    <property type="component" value="Unassembled WGS sequence"/>
</dbReference>
<dbReference type="InterPro" id="IPR027417">
    <property type="entry name" value="P-loop_NTPase"/>
</dbReference>
<dbReference type="KEGG" id="gsl:Gasu_63900"/>
<accession>M2WQ99</accession>
<sequence length="321" mass="36407">MPKKLQQRNFIQAELEEWYEDEEDFEEDRERTSQRKGNERATIETLSEQSTIRESAVEEVRKVLSDSFSLDTIRRALDRVQCNPNLAVGLLLDEAADSFQSSLPEQVGQGDPADPENTTVDESLAKSRQNKSKDIVCSQQKTTSKIRESHCAVEPEKESTFHPFHHGQVEPAQTESSLEVGYCTNPVILVLGHVDVGKSTFLGHILHLTGNIDERMLRKLKKESSDSGRSDLSYAWVLDDQEAERERGVTMDISIRQVHFKRLYTFLDTPGHYDFLSAVIAAASQAQVAILLVDASPGQFETCFMKMDPLWNTLLLFEVWE</sequence>
<dbReference type="GO" id="GO:0005525">
    <property type="term" value="F:GTP binding"/>
    <property type="evidence" value="ECO:0007669"/>
    <property type="project" value="UniProtKB-KW"/>
</dbReference>